<comment type="similarity">
    <text evidence="1">Belongs to the amidase family.</text>
</comment>
<dbReference type="PANTHER" id="PTHR11895:SF7">
    <property type="entry name" value="GLUTAMYL-TRNA(GLN) AMIDOTRANSFERASE SUBUNIT A, MITOCHONDRIAL"/>
    <property type="match status" value="1"/>
</dbReference>
<dbReference type="PROSITE" id="PS00571">
    <property type="entry name" value="AMIDASES"/>
    <property type="match status" value="1"/>
</dbReference>
<dbReference type="Proteomes" id="UP001320766">
    <property type="component" value="Unassembled WGS sequence"/>
</dbReference>
<evidence type="ECO:0000313" key="5">
    <source>
        <dbReference type="Proteomes" id="UP001320766"/>
    </source>
</evidence>
<name>A0ABT1KHI8_9ACTN</name>
<dbReference type="InterPro" id="IPR000120">
    <property type="entry name" value="Amidase"/>
</dbReference>
<dbReference type="Gene3D" id="3.90.1300.10">
    <property type="entry name" value="Amidase signature (AS) domain"/>
    <property type="match status" value="1"/>
</dbReference>
<dbReference type="EMBL" id="JAMZEC010000001">
    <property type="protein sequence ID" value="MCP2352444.1"/>
    <property type="molecule type" value="Genomic_DNA"/>
</dbReference>
<comment type="caution">
    <text evidence="4">The sequence shown here is derived from an EMBL/GenBank/DDBJ whole genome shotgun (WGS) entry which is preliminary data.</text>
</comment>
<keyword evidence="4" id="KW-0378">Hydrolase</keyword>
<evidence type="ECO:0000256" key="1">
    <source>
        <dbReference type="ARBA" id="ARBA00009199"/>
    </source>
</evidence>
<dbReference type="Pfam" id="PF01425">
    <property type="entry name" value="Amidase"/>
    <property type="match status" value="1"/>
</dbReference>
<evidence type="ECO:0000259" key="3">
    <source>
        <dbReference type="Pfam" id="PF01425"/>
    </source>
</evidence>
<dbReference type="EC" id="3.5.1.4" evidence="4"/>
<reference evidence="4 5" key="1">
    <citation type="submission" date="2022-06" db="EMBL/GenBank/DDBJ databases">
        <title>Sequencing the genomes of 1000 actinobacteria strains.</title>
        <authorList>
            <person name="Klenk H.-P."/>
        </authorList>
    </citation>
    <scope>NUCLEOTIDE SEQUENCE [LARGE SCALE GENOMIC DNA]</scope>
    <source>
        <strain evidence="4 5">DSM 44170</strain>
    </source>
</reference>
<organism evidence="4 5">
    <name type="scientific">Nonomuraea roseoviolacea subsp. carminata</name>
    <dbReference type="NCBI Taxonomy" id="160689"/>
    <lineage>
        <taxon>Bacteria</taxon>
        <taxon>Bacillati</taxon>
        <taxon>Actinomycetota</taxon>
        <taxon>Actinomycetes</taxon>
        <taxon>Streptosporangiales</taxon>
        <taxon>Streptosporangiaceae</taxon>
        <taxon>Nonomuraea</taxon>
    </lineage>
</organism>
<gene>
    <name evidence="4" type="ORF">HD595_008566</name>
</gene>
<accession>A0ABT1KHI8</accession>
<dbReference type="GO" id="GO:0004040">
    <property type="term" value="F:amidase activity"/>
    <property type="evidence" value="ECO:0007669"/>
    <property type="project" value="UniProtKB-EC"/>
</dbReference>
<evidence type="ECO:0000313" key="4">
    <source>
        <dbReference type="EMBL" id="MCP2352444.1"/>
    </source>
</evidence>
<protein>
    <submittedName>
        <fullName evidence="4">Amidase</fullName>
        <ecNumber evidence="4">3.5.1.4</ecNumber>
    </submittedName>
</protein>
<dbReference type="PANTHER" id="PTHR11895">
    <property type="entry name" value="TRANSAMIDASE"/>
    <property type="match status" value="1"/>
</dbReference>
<sequence length="493" mass="52318">MTETTPRPALREPVGTGPEGWPTAMELAGLIARREVSAREVLDGYLERIDAIDPALNAFCRVDHDDARKAAGEADARTARAAATGEPLPPFHGVPTAIKDLHPVRGRPLCSASNAVGSQVMADDAPAVKALRQAGFVFLGATTSPEFGTVSVTESARHGVTRSPWDLGRSPGGSSGGAAAAVAAGLLPVAHGSDGAGSIREPASFCGLVGMKPSRGLVPSDAHYMEGFATEGVLSRTVLDTAAILDELAAAPRTTWYEVPRPEVPLRERALRDPRPLRIGLVVQPAFPAEVDPRAVALARRAADLLSDLGHEVVDHRVPGLDPEWFTPRFDVLYATGSADTPVVDEEAVEPLNRTLRAAARRTDSLAYVTTVLELQWRSAEMYRAWDGEDGVDVVLTPTNPVLAPGEGALWEGQDADPWLPLRRAEETASLTVLGNLLGLPAISVPLVEQPGGLPLGVQLIGGRWQDGTVLSLAAQLERAHPWRHRRPAGLPL</sequence>
<feature type="domain" description="Amidase" evidence="3">
    <location>
        <begin position="40"/>
        <end position="471"/>
    </location>
</feature>
<dbReference type="InterPro" id="IPR023631">
    <property type="entry name" value="Amidase_dom"/>
</dbReference>
<feature type="region of interest" description="Disordered" evidence="2">
    <location>
        <begin position="1"/>
        <end position="21"/>
    </location>
</feature>
<dbReference type="InterPro" id="IPR036928">
    <property type="entry name" value="AS_sf"/>
</dbReference>
<proteinExistence type="inferred from homology"/>
<keyword evidence="5" id="KW-1185">Reference proteome</keyword>
<dbReference type="SUPFAM" id="SSF75304">
    <property type="entry name" value="Amidase signature (AS) enzymes"/>
    <property type="match status" value="1"/>
</dbReference>
<dbReference type="InterPro" id="IPR020556">
    <property type="entry name" value="Amidase_CS"/>
</dbReference>
<evidence type="ECO:0000256" key="2">
    <source>
        <dbReference type="SAM" id="MobiDB-lite"/>
    </source>
</evidence>
<dbReference type="RefSeq" id="WP_253779852.1">
    <property type="nucleotide sequence ID" value="NZ_BAAAVE010000027.1"/>
</dbReference>